<gene>
    <name evidence="1" type="ORF">BJP51_27515</name>
</gene>
<protein>
    <submittedName>
        <fullName evidence="1">Uncharacterized protein</fullName>
    </submittedName>
</protein>
<dbReference type="Proteomes" id="UP000187465">
    <property type="component" value="Unassembled WGS sequence"/>
</dbReference>
<dbReference type="RefSeq" id="WP_076179575.1">
    <property type="nucleotide sequence ID" value="NZ_MKQP01000043.1"/>
</dbReference>
<organism evidence="1 2">
    <name type="scientific">Paenibacillus odorifer</name>
    <dbReference type="NCBI Taxonomy" id="189426"/>
    <lineage>
        <taxon>Bacteria</taxon>
        <taxon>Bacillati</taxon>
        <taxon>Bacillota</taxon>
        <taxon>Bacilli</taxon>
        <taxon>Bacillales</taxon>
        <taxon>Paenibacillaceae</taxon>
        <taxon>Paenibacillus</taxon>
    </lineage>
</organism>
<dbReference type="EMBL" id="MKQP01000043">
    <property type="protein sequence ID" value="OMD26232.1"/>
    <property type="molecule type" value="Genomic_DNA"/>
</dbReference>
<accession>A0A1R0X0W2</accession>
<sequence length="129" mass="14063">MNELCGTTLIHAYSRADKIQDGGLIDVSEPARQLGIVYPVAITSAVWMGAIQEIDGDKPFDIRTRGALWRCLSMLASVARNSTTNDHKLLFTVPLADKQGNIENVQLKAIIGPGDNLEAVITIMEPEED</sequence>
<proteinExistence type="predicted"/>
<dbReference type="InterPro" id="IPR046480">
    <property type="entry name" value="DUF6573"/>
</dbReference>
<evidence type="ECO:0000313" key="2">
    <source>
        <dbReference type="Proteomes" id="UP000187465"/>
    </source>
</evidence>
<dbReference type="AlphaFoldDB" id="A0A1R0X0W2"/>
<evidence type="ECO:0000313" key="1">
    <source>
        <dbReference type="EMBL" id="OMD26232.1"/>
    </source>
</evidence>
<comment type="caution">
    <text evidence="1">The sequence shown here is derived from an EMBL/GenBank/DDBJ whole genome shotgun (WGS) entry which is preliminary data.</text>
</comment>
<name>A0A1R0X0W2_9BACL</name>
<reference evidence="1 2" key="1">
    <citation type="submission" date="2016-10" db="EMBL/GenBank/DDBJ databases">
        <title>Paenibacillus species isolates.</title>
        <authorList>
            <person name="Beno S.M."/>
        </authorList>
    </citation>
    <scope>NUCLEOTIDE SEQUENCE [LARGE SCALE GENOMIC DNA]</scope>
    <source>
        <strain evidence="1 2">FSL H7-0604</strain>
    </source>
</reference>
<dbReference type="Pfam" id="PF20213">
    <property type="entry name" value="DUF6573"/>
    <property type="match status" value="1"/>
</dbReference>